<evidence type="ECO:0000313" key="2">
    <source>
        <dbReference type="EMBL" id="CAF9911726.1"/>
    </source>
</evidence>
<dbReference type="AlphaFoldDB" id="A0A8H3EQU8"/>
<keyword evidence="1" id="KW-0472">Membrane</keyword>
<organism evidence="2 3">
    <name type="scientific">Gomphillus americanus</name>
    <dbReference type="NCBI Taxonomy" id="1940652"/>
    <lineage>
        <taxon>Eukaryota</taxon>
        <taxon>Fungi</taxon>
        <taxon>Dikarya</taxon>
        <taxon>Ascomycota</taxon>
        <taxon>Pezizomycotina</taxon>
        <taxon>Lecanoromycetes</taxon>
        <taxon>OSLEUM clade</taxon>
        <taxon>Ostropomycetidae</taxon>
        <taxon>Ostropales</taxon>
        <taxon>Graphidaceae</taxon>
        <taxon>Gomphilloideae</taxon>
        <taxon>Gomphillus</taxon>
    </lineage>
</organism>
<dbReference type="Proteomes" id="UP000664169">
    <property type="component" value="Unassembled WGS sequence"/>
</dbReference>
<gene>
    <name evidence="2" type="ORF">GOMPHAMPRED_007503</name>
</gene>
<comment type="caution">
    <text evidence="2">The sequence shown here is derived from an EMBL/GenBank/DDBJ whole genome shotgun (WGS) entry which is preliminary data.</text>
</comment>
<protein>
    <submittedName>
        <fullName evidence="2">Uncharacterized protein</fullName>
    </submittedName>
</protein>
<evidence type="ECO:0000313" key="3">
    <source>
        <dbReference type="Proteomes" id="UP000664169"/>
    </source>
</evidence>
<keyword evidence="1" id="KW-0812">Transmembrane</keyword>
<keyword evidence="3" id="KW-1185">Reference proteome</keyword>
<sequence>MCSPLNNVTFSAPSPDLLFAKPHEALTPAPTQSSTSVVSSATSSSTKATTPTLLAVLDHNVPQSAVAGIAVGVGIGGVLIGILLLFLYIRQRKAKKSPGPAQLEPLAYDPPKIQYVHVVEMQHDDDAFHRTRQLDSVVRVPELPGRNLDTDYDEEKGIKGIAEFSA</sequence>
<dbReference type="EMBL" id="CAJPDQ010000006">
    <property type="protein sequence ID" value="CAF9911726.1"/>
    <property type="molecule type" value="Genomic_DNA"/>
</dbReference>
<proteinExistence type="predicted"/>
<keyword evidence="1" id="KW-1133">Transmembrane helix</keyword>
<name>A0A8H3EQU8_9LECA</name>
<feature type="transmembrane region" description="Helical" evidence="1">
    <location>
        <begin position="65"/>
        <end position="89"/>
    </location>
</feature>
<evidence type="ECO:0000256" key="1">
    <source>
        <dbReference type="SAM" id="Phobius"/>
    </source>
</evidence>
<accession>A0A8H3EQU8</accession>
<reference evidence="2" key="1">
    <citation type="submission" date="2021-03" db="EMBL/GenBank/DDBJ databases">
        <authorList>
            <person name="Tagirdzhanova G."/>
        </authorList>
    </citation>
    <scope>NUCLEOTIDE SEQUENCE</scope>
</reference>